<protein>
    <submittedName>
        <fullName evidence="3">DUF1330 domain-containing protein</fullName>
    </submittedName>
</protein>
<evidence type="ECO:0000313" key="3">
    <source>
        <dbReference type="WBParaSite" id="EVEC_0000659801-mRNA-1"/>
    </source>
</evidence>
<keyword evidence="2" id="KW-1185">Reference proteome</keyword>
<dbReference type="EMBL" id="UXUI01008406">
    <property type="protein sequence ID" value="VDD91421.1"/>
    <property type="molecule type" value="Genomic_DNA"/>
</dbReference>
<name>A0A0N4V8C4_ENTVE</name>
<dbReference type="WBParaSite" id="EVEC_0000659801-mRNA-1">
    <property type="protein sequence ID" value="EVEC_0000659801-mRNA-1"/>
    <property type="gene ID" value="EVEC_0000659801"/>
</dbReference>
<organism evidence="3">
    <name type="scientific">Enterobius vermicularis</name>
    <name type="common">Human pinworm</name>
    <dbReference type="NCBI Taxonomy" id="51028"/>
    <lineage>
        <taxon>Eukaryota</taxon>
        <taxon>Metazoa</taxon>
        <taxon>Ecdysozoa</taxon>
        <taxon>Nematoda</taxon>
        <taxon>Chromadorea</taxon>
        <taxon>Rhabditida</taxon>
        <taxon>Spirurina</taxon>
        <taxon>Oxyuridomorpha</taxon>
        <taxon>Oxyuroidea</taxon>
        <taxon>Oxyuridae</taxon>
        <taxon>Enterobius</taxon>
    </lineage>
</organism>
<accession>A0A0N4V8C4</accession>
<sequence length="82" mass="9509">MSQFTSMIVERLGTRECGKDQYRFGLAIVPYGNDIRLRDERKSNVWALAWIRKSLAGQERYCIYKTALCSLNGEPIVFITFL</sequence>
<evidence type="ECO:0000313" key="1">
    <source>
        <dbReference type="EMBL" id="VDD91421.1"/>
    </source>
</evidence>
<proteinExistence type="predicted"/>
<dbReference type="AlphaFoldDB" id="A0A0N4V8C4"/>
<gene>
    <name evidence="1" type="ORF">EVEC_LOCUS6172</name>
</gene>
<reference evidence="3" key="1">
    <citation type="submission" date="2017-02" db="UniProtKB">
        <authorList>
            <consortium name="WormBaseParasite"/>
        </authorList>
    </citation>
    <scope>IDENTIFICATION</scope>
</reference>
<evidence type="ECO:0000313" key="2">
    <source>
        <dbReference type="Proteomes" id="UP000274131"/>
    </source>
</evidence>
<dbReference type="Proteomes" id="UP000274131">
    <property type="component" value="Unassembled WGS sequence"/>
</dbReference>
<reference evidence="1 2" key="2">
    <citation type="submission" date="2018-10" db="EMBL/GenBank/DDBJ databases">
        <authorList>
            <consortium name="Pathogen Informatics"/>
        </authorList>
    </citation>
    <scope>NUCLEOTIDE SEQUENCE [LARGE SCALE GENOMIC DNA]</scope>
</reference>